<dbReference type="Pfam" id="PF00128">
    <property type="entry name" value="Alpha-amylase"/>
    <property type="match status" value="1"/>
</dbReference>
<feature type="domain" description="Glycosyl hydrolase family 13 catalytic" evidence="1">
    <location>
        <begin position="10"/>
        <end position="432"/>
    </location>
</feature>
<dbReference type="InterPro" id="IPR017853">
    <property type="entry name" value="GH"/>
</dbReference>
<dbReference type="GO" id="GO:0009313">
    <property type="term" value="P:oligosaccharide catabolic process"/>
    <property type="evidence" value="ECO:0007669"/>
    <property type="project" value="TreeGrafter"/>
</dbReference>
<reference evidence="2 3" key="1">
    <citation type="submission" date="2016-10" db="EMBL/GenBank/DDBJ databases">
        <authorList>
            <person name="de Groot N.N."/>
        </authorList>
    </citation>
    <scope>NUCLEOTIDE SEQUENCE [LARGE SCALE GENOMIC DNA]</scope>
    <source>
        <strain evidence="2 3">AR32</strain>
    </source>
</reference>
<dbReference type="Proteomes" id="UP000236735">
    <property type="component" value="Unassembled WGS sequence"/>
</dbReference>
<dbReference type="PANTHER" id="PTHR10357:SF205">
    <property type="entry name" value="O-GLYCOSYL HYDROLASE FAMILY 13"/>
    <property type="match status" value="1"/>
</dbReference>
<gene>
    <name evidence="2" type="ORF">SAMN05216354_2621</name>
</gene>
<organism evidence="2 3">
    <name type="scientific">Xylanibacter ruminicola</name>
    <name type="common">Prevotella ruminicola</name>
    <dbReference type="NCBI Taxonomy" id="839"/>
    <lineage>
        <taxon>Bacteria</taxon>
        <taxon>Pseudomonadati</taxon>
        <taxon>Bacteroidota</taxon>
        <taxon>Bacteroidia</taxon>
        <taxon>Bacteroidales</taxon>
        <taxon>Prevotellaceae</taxon>
        <taxon>Xylanibacter</taxon>
    </lineage>
</organism>
<evidence type="ECO:0000259" key="1">
    <source>
        <dbReference type="SMART" id="SM00642"/>
    </source>
</evidence>
<dbReference type="SUPFAM" id="SSF51445">
    <property type="entry name" value="(Trans)glycosidases"/>
    <property type="match status" value="1"/>
</dbReference>
<evidence type="ECO:0000313" key="2">
    <source>
        <dbReference type="EMBL" id="SEG06615.1"/>
    </source>
</evidence>
<evidence type="ECO:0000313" key="3">
    <source>
        <dbReference type="Proteomes" id="UP000236735"/>
    </source>
</evidence>
<sequence length="552" mass="63166">MASNKIIIYQVFTRLYGNRNITRKENGTLTENGCGKLNDFTPSALKKIREMGVSHIWYTGVIRHATQTDYSSFDIPRQHPAVVKGKAGSPYAITDYYDIDPDLAVDVDKRMREFEQLVERTHKAGMKVIIDFVPNHVARQYHSICKPEGVRDLGEDDDPQLGFSPQNNFYYCPGQRFTPYFDLYHGEKEPYDEEPAKATGNDCFHNAPGVNDWYETVKLNYGLDYYAGRVGHFKPIPDTWDKMTEILLFWASKGIDGFRCDMAEMVPADFWRWATDKVKFRYLDIVFIGEVYNPGEYRNYIGAGFDYLYDKVGMYDTVREVICGQRPVQAITSAWQQTDDIRQHMLYFLENHDEQRIASDFFAGSGQKGVPGLVVSALLQQNPLMIYAGQEYGERAMDKEGFSGLDGRTTIFDYWSIDTLVRAAGRKLTKEERALKDVYDKVMNIAATEKAVAEGASFDLMYVNGQYQRQYAFLRKAAGEVLLVVANFDALPTTMDVTIPAHAFDFLKLKEKKSVSMTDLISGRELKRQLYRDCYISVDLEPHGVIVLKFKS</sequence>
<accession>A0A1H5X585</accession>
<dbReference type="PANTHER" id="PTHR10357">
    <property type="entry name" value="ALPHA-AMYLASE FAMILY MEMBER"/>
    <property type="match status" value="1"/>
</dbReference>
<dbReference type="CDD" id="cd11349">
    <property type="entry name" value="AmyAc_3"/>
    <property type="match status" value="1"/>
</dbReference>
<dbReference type="EMBL" id="FNUV01000008">
    <property type="protein sequence ID" value="SEG06615.1"/>
    <property type="molecule type" value="Genomic_DNA"/>
</dbReference>
<dbReference type="AlphaFoldDB" id="A0A1H5X585"/>
<proteinExistence type="predicted"/>
<dbReference type="InterPro" id="IPR006047">
    <property type="entry name" value="GH13_cat_dom"/>
</dbReference>
<dbReference type="GO" id="GO:0004556">
    <property type="term" value="F:alpha-amylase activity"/>
    <property type="evidence" value="ECO:0007669"/>
    <property type="project" value="TreeGrafter"/>
</dbReference>
<dbReference type="Pfam" id="PF17801">
    <property type="entry name" value="Melibiase_C"/>
    <property type="match status" value="1"/>
</dbReference>
<dbReference type="Gene3D" id="3.20.20.80">
    <property type="entry name" value="Glycosidases"/>
    <property type="match status" value="2"/>
</dbReference>
<dbReference type="SMART" id="SM00642">
    <property type="entry name" value="Aamy"/>
    <property type="match status" value="1"/>
</dbReference>
<name>A0A1H5X585_XYLRU</name>
<dbReference type="SUPFAM" id="SSF51011">
    <property type="entry name" value="Glycosyl hydrolase domain"/>
    <property type="match status" value="1"/>
</dbReference>
<keyword evidence="2" id="KW-0378">Hydrolase</keyword>
<dbReference type="InterPro" id="IPR041233">
    <property type="entry name" value="Melibiase_C"/>
</dbReference>
<protein>
    <submittedName>
        <fullName evidence="2">Glycosidase</fullName>
    </submittedName>
</protein>
<dbReference type="InterPro" id="IPR013780">
    <property type="entry name" value="Glyco_hydro_b"/>
</dbReference>
<dbReference type="Gene3D" id="2.60.40.1180">
    <property type="entry name" value="Golgi alpha-mannosidase II"/>
    <property type="match status" value="1"/>
</dbReference>
<keyword evidence="2" id="KW-0326">Glycosidase</keyword>